<dbReference type="PATRIC" id="fig|929558.5.peg.808"/>
<evidence type="ECO:0000313" key="3">
    <source>
        <dbReference type="EMBL" id="EHP29336.1"/>
    </source>
</evidence>
<dbReference type="eggNOG" id="COG2198">
    <property type="taxonomic scope" value="Bacteria"/>
</dbReference>
<dbReference type="SUPFAM" id="SSF47226">
    <property type="entry name" value="Histidine-containing phosphotransfer domain, HPT domain"/>
    <property type="match status" value="2"/>
</dbReference>
<dbReference type="OrthoDB" id="5338539at2"/>
<dbReference type="InterPro" id="IPR036641">
    <property type="entry name" value="HPT_dom_sf"/>
</dbReference>
<accession>B6BM86</accession>
<accession>H1FX26</accession>
<reference evidence="3 4" key="1">
    <citation type="journal article" date="2012" name="Proc. Natl. Acad. Sci. U.S.A.">
        <title>Genome and physiology of a model Epsilonproteobacterium responsible for sulfide detoxification in marine oxygen depletion zones.</title>
        <authorList>
            <person name="Grote J."/>
            <person name="Schott T."/>
            <person name="Bruckner C.G."/>
            <person name="Glockner F.O."/>
            <person name="Jost G."/>
            <person name="Teeling H."/>
            <person name="Labrenz M."/>
            <person name="Jurgens K."/>
        </authorList>
    </citation>
    <scope>NUCLEOTIDE SEQUENCE [LARGE SCALE GENOMIC DNA]</scope>
    <source>
        <strain evidence="3 4">GD1</strain>
    </source>
</reference>
<evidence type="ECO:0000313" key="4">
    <source>
        <dbReference type="Proteomes" id="UP000006431"/>
    </source>
</evidence>
<dbReference type="AlphaFoldDB" id="B6BM86"/>
<dbReference type="InterPro" id="IPR008207">
    <property type="entry name" value="Sig_transdc_His_kin_Hpt_dom"/>
</dbReference>
<dbReference type="Proteomes" id="UP000006431">
    <property type="component" value="Unassembled WGS sequence"/>
</dbReference>
<dbReference type="STRING" id="929558.SMGD1_0809"/>
<protein>
    <submittedName>
        <fullName evidence="3">Protein containing Hpt domain</fullName>
    </submittedName>
</protein>
<dbReference type="HOGENOM" id="CLU_525730_0_0_7"/>
<keyword evidence="1" id="KW-0597">Phosphoprotein</keyword>
<gene>
    <name evidence="3" type="ORF">SMGD1_0809</name>
</gene>
<sequence>MLIYNYKKEFVGIDESDLKALGFSDLSQLRSESADFADLFVKTPGFVHNFKHVHWIDFVTCAEGSEASKVIIHANGKNFRCTLDIKTAYLVDDASQKAYIINLLNLRALTHSENEQVAGDILEKPAPRISNQSTAIFNTPDFSSDFNDDKHDKVITSEPTEKIEVTHDPYEISPIDTIDALELNPKVVEDIYENAPIDLGDDLLEPDYIEEEVEEVQDIEPELEPVKEPLKRLYTQVLHVGNDYVYDPHLASDELGLPVDLIEEFIQDFISQANDFKDDLYKSLNDGNMDNVKILSHKLKGVAANLRIEDAFEVLSTINTSDNTDEIKTNMDTFYLIIEKLSTKSIQPVASAPIPESIEEDISNEDDDLVLSFKDDEFSKMDEITLEEPKIEDYEVPQKIEMPELADDDFLTFDDSKDENEGLEEITLSNELNALDEITLDDELDSIEEVETEKIIPKISSIHYNKAQAANEIGIEAENFEALFNDYMIEGNKACSDINNAIEQGNHSSWRQTAIKLKGMSDNMRIHDFTVELESIINTEDSNEAKEAVDSIITKLQQISSREV</sequence>
<name>B6BM86_SULGG</name>
<evidence type="ECO:0000256" key="1">
    <source>
        <dbReference type="PROSITE-ProRule" id="PRU00110"/>
    </source>
</evidence>
<feature type="modified residue" description="Phosphohistidine" evidence="1">
    <location>
        <position position="297"/>
    </location>
</feature>
<proteinExistence type="predicted"/>
<dbReference type="GO" id="GO:0000160">
    <property type="term" value="P:phosphorelay signal transduction system"/>
    <property type="evidence" value="ECO:0007669"/>
    <property type="project" value="InterPro"/>
</dbReference>
<organism evidence="3 4">
    <name type="scientific">Sulfurimonas gotlandica (strain DSM 19862 / JCM 16533 / GD1)</name>
    <dbReference type="NCBI Taxonomy" id="929558"/>
    <lineage>
        <taxon>Bacteria</taxon>
        <taxon>Pseudomonadati</taxon>
        <taxon>Campylobacterota</taxon>
        <taxon>Epsilonproteobacteria</taxon>
        <taxon>Campylobacterales</taxon>
        <taxon>Sulfurimonadaceae</taxon>
        <taxon>Sulfurimonas</taxon>
    </lineage>
</organism>
<evidence type="ECO:0000259" key="2">
    <source>
        <dbReference type="PROSITE" id="PS50894"/>
    </source>
</evidence>
<dbReference type="PROSITE" id="PS50894">
    <property type="entry name" value="HPT"/>
    <property type="match status" value="1"/>
</dbReference>
<comment type="caution">
    <text evidence="3">The sequence shown here is derived from an EMBL/GenBank/DDBJ whole genome shotgun (WGS) entry which is preliminary data.</text>
</comment>
<keyword evidence="4" id="KW-1185">Reference proteome</keyword>
<feature type="domain" description="HPt" evidence="2">
    <location>
        <begin position="258"/>
        <end position="353"/>
    </location>
</feature>
<dbReference type="Gene3D" id="1.20.120.160">
    <property type="entry name" value="HPT domain"/>
    <property type="match status" value="2"/>
</dbReference>
<dbReference type="EMBL" id="AFRZ01000001">
    <property type="protein sequence ID" value="EHP29336.1"/>
    <property type="molecule type" value="Genomic_DNA"/>
</dbReference>
<dbReference type="RefSeq" id="WP_008338750.1">
    <property type="nucleotide sequence ID" value="NZ_AFRZ01000001.1"/>
</dbReference>
<dbReference type="GO" id="GO:0004672">
    <property type="term" value="F:protein kinase activity"/>
    <property type="evidence" value="ECO:0007669"/>
    <property type="project" value="UniProtKB-ARBA"/>
</dbReference>